<dbReference type="OrthoDB" id="2061990at2"/>
<evidence type="ECO:0000259" key="1">
    <source>
        <dbReference type="PROSITE" id="PS51186"/>
    </source>
</evidence>
<dbReference type="AlphaFoldDB" id="A0A2P2GUE2"/>
<dbReference type="SUPFAM" id="SSF55729">
    <property type="entry name" value="Acyl-CoA N-acyltransferases (Nat)"/>
    <property type="match status" value="1"/>
</dbReference>
<dbReference type="GO" id="GO:0008999">
    <property type="term" value="F:protein-N-terminal-alanine acetyltransferase activity"/>
    <property type="evidence" value="ECO:0007669"/>
    <property type="project" value="TreeGrafter"/>
</dbReference>
<dbReference type="InterPro" id="IPR051908">
    <property type="entry name" value="Ribosomal_N-acetyltransferase"/>
</dbReference>
<dbReference type="EMBL" id="LAQS01000005">
    <property type="protein sequence ID" value="KKZ75116.1"/>
    <property type="molecule type" value="Genomic_DNA"/>
</dbReference>
<protein>
    <submittedName>
        <fullName evidence="2">Acetyltransferase</fullName>
    </submittedName>
</protein>
<dbReference type="InterPro" id="IPR016181">
    <property type="entry name" value="Acyl_CoA_acyltransferase"/>
</dbReference>
<dbReference type="GO" id="GO:0005737">
    <property type="term" value="C:cytoplasm"/>
    <property type="evidence" value="ECO:0007669"/>
    <property type="project" value="TreeGrafter"/>
</dbReference>
<sequence>MNPSLTLDAAATPTAPALTLRPWCAEDVAALVDAYRDPDLRRWTTTPIEGTDQGLRWVRDQEQAWAAGTRFAFAVLEKALDAEPPRLVGNVVLKGAGSGGPSAEVGYWTAAPARGRGVAPRALEALTAWAFDTFRTEGLNRLELLHQVDNPASCRVAEKSGYTFDSTLPAAPPSYPRDGHLHVRHAAA</sequence>
<organism evidence="2 3">
    <name type="scientific">Streptomyces showdoensis</name>
    <dbReference type="NCBI Taxonomy" id="68268"/>
    <lineage>
        <taxon>Bacteria</taxon>
        <taxon>Bacillati</taxon>
        <taxon>Actinomycetota</taxon>
        <taxon>Actinomycetes</taxon>
        <taxon>Kitasatosporales</taxon>
        <taxon>Streptomycetaceae</taxon>
        <taxon>Streptomyces</taxon>
    </lineage>
</organism>
<dbReference type="Gene3D" id="3.40.630.30">
    <property type="match status" value="1"/>
</dbReference>
<dbReference type="PANTHER" id="PTHR43441">
    <property type="entry name" value="RIBOSOMAL-PROTEIN-SERINE ACETYLTRANSFERASE"/>
    <property type="match status" value="1"/>
</dbReference>
<gene>
    <name evidence="2" type="ORF">VO63_03955</name>
</gene>
<proteinExistence type="predicted"/>
<dbReference type="GO" id="GO:1990189">
    <property type="term" value="F:protein N-terminal-serine acetyltransferase activity"/>
    <property type="evidence" value="ECO:0007669"/>
    <property type="project" value="TreeGrafter"/>
</dbReference>
<evidence type="ECO:0000313" key="3">
    <source>
        <dbReference type="Proteomes" id="UP000265325"/>
    </source>
</evidence>
<dbReference type="Pfam" id="PF13302">
    <property type="entry name" value="Acetyltransf_3"/>
    <property type="match status" value="1"/>
</dbReference>
<dbReference type="PROSITE" id="PS51186">
    <property type="entry name" value="GNAT"/>
    <property type="match status" value="1"/>
</dbReference>
<keyword evidence="2" id="KW-0808">Transferase</keyword>
<reference evidence="2 3" key="1">
    <citation type="submission" date="2015-05" db="EMBL/GenBank/DDBJ databases">
        <title>Draft Genome assembly of Streptomyces showdoensis.</title>
        <authorList>
            <person name="Thapa K.K."/>
            <person name="Metsa-Ketela M."/>
        </authorList>
    </citation>
    <scope>NUCLEOTIDE SEQUENCE [LARGE SCALE GENOMIC DNA]</scope>
    <source>
        <strain evidence="2 3">ATCC 15227</strain>
    </source>
</reference>
<keyword evidence="3" id="KW-1185">Reference proteome</keyword>
<dbReference type="RefSeq" id="WP_046906240.1">
    <property type="nucleotide sequence ID" value="NZ_BAAAXG010000016.1"/>
</dbReference>
<name>A0A2P2GUE2_STREW</name>
<dbReference type="InterPro" id="IPR000182">
    <property type="entry name" value="GNAT_dom"/>
</dbReference>
<feature type="domain" description="N-acetyltransferase" evidence="1">
    <location>
        <begin position="18"/>
        <end position="188"/>
    </location>
</feature>
<dbReference type="Proteomes" id="UP000265325">
    <property type="component" value="Unassembled WGS sequence"/>
</dbReference>
<dbReference type="PANTHER" id="PTHR43441:SF10">
    <property type="entry name" value="ACETYLTRANSFERASE"/>
    <property type="match status" value="1"/>
</dbReference>
<evidence type="ECO:0000313" key="2">
    <source>
        <dbReference type="EMBL" id="KKZ75116.1"/>
    </source>
</evidence>
<comment type="caution">
    <text evidence="2">The sequence shown here is derived from an EMBL/GenBank/DDBJ whole genome shotgun (WGS) entry which is preliminary data.</text>
</comment>
<accession>A0A2P2GUE2</accession>